<comment type="subcellular location">
    <subcellularLocation>
        <location evidence="1">Cell envelope</location>
    </subcellularLocation>
</comment>
<sequence length="441" mass="46406">MKRITPATIGLTAVVALTLTACGGTDEGDSPGTDGAAAEGPVTLTLAGWSLSTTPEFQTLADAFHEENPDITVELQEYDATNYDTQMTADLAAGTAPDVYVQKNLRNFYTYQSGNQLLDVSDVVAELDEGTGGAEFYEVDGASYAVPYRQDAWVLYYNKDLFAEAGVDEPDGSWTWDDYATAATELTDGLEAAGSEALGTYQHNWQSTLQGFALAQTEGADLASADYGFYEPYYERVLDLQEAGAQVGYGTITTNSLTYQAQFGTQQAAMMPMGTWYVATLIAQQESGDAEEFAWGLAPAPQSDSSTTGTSSTPVTFGDPTGLGINPAIDEEKAAAAKEFLAFAAGEGGATALAEIGITPALLSDTVVETYFALEGVPGDDLSRFAYSTHDTRPENPVAESTATVQNILNDMHSAVMSDSAGIAAAIEEAENRAASEAGLG</sequence>
<evidence type="ECO:0000256" key="4">
    <source>
        <dbReference type="ARBA" id="ARBA00022729"/>
    </source>
</evidence>
<proteinExistence type="inferred from homology"/>
<reference evidence="6" key="1">
    <citation type="submission" date="2021-03" db="EMBL/GenBank/DDBJ databases">
        <title>Actinotalea soli sp. nov., isolated from soil.</title>
        <authorList>
            <person name="Ping W."/>
            <person name="Zhang J."/>
        </authorList>
    </citation>
    <scope>NUCLEOTIDE SEQUENCE</scope>
    <source>
        <strain evidence="6">BY-33</strain>
    </source>
</reference>
<keyword evidence="7" id="KW-1185">Reference proteome</keyword>
<dbReference type="InterPro" id="IPR006059">
    <property type="entry name" value="SBP"/>
</dbReference>
<accession>A0A939RSH6</accession>
<evidence type="ECO:0000256" key="1">
    <source>
        <dbReference type="ARBA" id="ARBA00004196"/>
    </source>
</evidence>
<keyword evidence="4" id="KW-0732">Signal</keyword>
<dbReference type="Gene3D" id="3.40.190.10">
    <property type="entry name" value="Periplasmic binding protein-like II"/>
    <property type="match status" value="1"/>
</dbReference>
<name>A0A939RSH6_9CELL</name>
<dbReference type="PANTHER" id="PTHR43649">
    <property type="entry name" value="ARABINOSE-BINDING PROTEIN-RELATED"/>
    <property type="match status" value="1"/>
</dbReference>
<keyword evidence="3" id="KW-0813">Transport</keyword>
<dbReference type="GO" id="GO:0030313">
    <property type="term" value="C:cell envelope"/>
    <property type="evidence" value="ECO:0007669"/>
    <property type="project" value="UniProtKB-SubCell"/>
</dbReference>
<dbReference type="AlphaFoldDB" id="A0A939RSH6"/>
<dbReference type="RefSeq" id="WP_208054979.1">
    <property type="nucleotide sequence ID" value="NZ_JAGEMK010000002.1"/>
</dbReference>
<evidence type="ECO:0000256" key="3">
    <source>
        <dbReference type="ARBA" id="ARBA00022448"/>
    </source>
</evidence>
<dbReference type="EMBL" id="JAGEMK010000002">
    <property type="protein sequence ID" value="MBO1751312.1"/>
    <property type="molecule type" value="Genomic_DNA"/>
</dbReference>
<feature type="region of interest" description="Disordered" evidence="5">
    <location>
        <begin position="298"/>
        <end position="326"/>
    </location>
</feature>
<protein>
    <submittedName>
        <fullName evidence="6">Extracellular solute-binding protein</fullName>
    </submittedName>
</protein>
<evidence type="ECO:0000313" key="7">
    <source>
        <dbReference type="Proteomes" id="UP000664209"/>
    </source>
</evidence>
<evidence type="ECO:0000256" key="2">
    <source>
        <dbReference type="ARBA" id="ARBA00008520"/>
    </source>
</evidence>
<organism evidence="6 7">
    <name type="scientific">Actinotalea soli</name>
    <dbReference type="NCBI Taxonomy" id="2819234"/>
    <lineage>
        <taxon>Bacteria</taxon>
        <taxon>Bacillati</taxon>
        <taxon>Actinomycetota</taxon>
        <taxon>Actinomycetes</taxon>
        <taxon>Micrococcales</taxon>
        <taxon>Cellulomonadaceae</taxon>
        <taxon>Actinotalea</taxon>
    </lineage>
</organism>
<dbReference type="Proteomes" id="UP000664209">
    <property type="component" value="Unassembled WGS sequence"/>
</dbReference>
<dbReference type="SUPFAM" id="SSF53850">
    <property type="entry name" value="Periplasmic binding protein-like II"/>
    <property type="match status" value="1"/>
</dbReference>
<comment type="similarity">
    <text evidence="2">Belongs to the bacterial solute-binding protein 1 family.</text>
</comment>
<dbReference type="PROSITE" id="PS51257">
    <property type="entry name" value="PROKAR_LIPOPROTEIN"/>
    <property type="match status" value="1"/>
</dbReference>
<dbReference type="PANTHER" id="PTHR43649:SF31">
    <property type="entry name" value="SN-GLYCEROL-3-PHOSPHATE-BINDING PERIPLASMIC PROTEIN UGPB"/>
    <property type="match status" value="1"/>
</dbReference>
<dbReference type="Pfam" id="PF01547">
    <property type="entry name" value="SBP_bac_1"/>
    <property type="match status" value="1"/>
</dbReference>
<evidence type="ECO:0000313" key="6">
    <source>
        <dbReference type="EMBL" id="MBO1751312.1"/>
    </source>
</evidence>
<feature type="compositionally biased region" description="Low complexity" evidence="5">
    <location>
        <begin position="303"/>
        <end position="316"/>
    </location>
</feature>
<comment type="caution">
    <text evidence="6">The sequence shown here is derived from an EMBL/GenBank/DDBJ whole genome shotgun (WGS) entry which is preliminary data.</text>
</comment>
<dbReference type="InterPro" id="IPR050490">
    <property type="entry name" value="Bact_solute-bd_prot1"/>
</dbReference>
<gene>
    <name evidence="6" type="ORF">J4G33_05795</name>
</gene>
<evidence type="ECO:0000256" key="5">
    <source>
        <dbReference type="SAM" id="MobiDB-lite"/>
    </source>
</evidence>